<evidence type="ECO:0000313" key="3">
    <source>
        <dbReference type="EMBL" id="RIY11541.1"/>
    </source>
</evidence>
<name>A0A418R2G2_9BACT</name>
<dbReference type="RefSeq" id="WP_119655061.1">
    <property type="nucleotide sequence ID" value="NZ_JBHUOI010000008.1"/>
</dbReference>
<dbReference type="OrthoDB" id="610424at2"/>
<evidence type="ECO:0000259" key="2">
    <source>
        <dbReference type="Pfam" id="PF18962"/>
    </source>
</evidence>
<comment type="caution">
    <text evidence="3">The sequence shown here is derived from an EMBL/GenBank/DDBJ whole genome shotgun (WGS) entry which is preliminary data.</text>
</comment>
<dbReference type="AlphaFoldDB" id="A0A418R2G2"/>
<evidence type="ECO:0000313" key="4">
    <source>
        <dbReference type="Proteomes" id="UP000284250"/>
    </source>
</evidence>
<feature type="signal peptide" evidence="1">
    <location>
        <begin position="1"/>
        <end position="26"/>
    </location>
</feature>
<dbReference type="InterPro" id="IPR052918">
    <property type="entry name" value="Motility_Chemotaxis_Reg"/>
</dbReference>
<proteinExistence type="predicted"/>
<organism evidence="3 4">
    <name type="scientific">Hymenobacter rubripertinctus</name>
    <dbReference type="NCBI Taxonomy" id="2029981"/>
    <lineage>
        <taxon>Bacteria</taxon>
        <taxon>Pseudomonadati</taxon>
        <taxon>Bacteroidota</taxon>
        <taxon>Cytophagia</taxon>
        <taxon>Cytophagales</taxon>
        <taxon>Hymenobacteraceae</taxon>
        <taxon>Hymenobacter</taxon>
    </lineage>
</organism>
<gene>
    <name evidence="3" type="ORF">D0T11_06955</name>
</gene>
<feature type="domain" description="Secretion system C-terminal sorting" evidence="2">
    <location>
        <begin position="506"/>
        <end position="573"/>
    </location>
</feature>
<dbReference type="InterPro" id="IPR026444">
    <property type="entry name" value="Secre_tail"/>
</dbReference>
<dbReference type="NCBIfam" id="TIGR04183">
    <property type="entry name" value="Por_Secre_tail"/>
    <property type="match status" value="1"/>
</dbReference>
<dbReference type="PANTHER" id="PTHR35580">
    <property type="entry name" value="CELL SURFACE GLYCOPROTEIN (S-LAYER PROTEIN)-LIKE PROTEIN"/>
    <property type="match status" value="1"/>
</dbReference>
<accession>A0A418R2G2</accession>
<keyword evidence="1" id="KW-0732">Signal</keyword>
<dbReference type="EMBL" id="QYCN01000008">
    <property type="protein sequence ID" value="RIY11541.1"/>
    <property type="molecule type" value="Genomic_DNA"/>
</dbReference>
<protein>
    <submittedName>
        <fullName evidence="3">T9SS C-terminal target domain-containing protein</fullName>
    </submittedName>
</protein>
<feature type="chain" id="PRO_5019388304" evidence="1">
    <location>
        <begin position="27"/>
        <end position="577"/>
    </location>
</feature>
<sequence length="577" mass="60129">MRNMLPRFLLLLLLLGLLAGPAPSWAQVGATSDWAWATQLGPSAGSNRTGFVNGVAADAAGNVTIGGEFDPDLRFAGSPLVLGTNRPPDPRTGFTYTNGFLAQYRADGQLNWTLNLESQGGRVVDVAADAAGNLYALGYCNRGLVIGGALVVATPGPRAFLLKVSAAGIVQWASDVVEAGYGVSDGQGNWKLAVDAAGNSVVFGTYRGSLTVGTQTYTSPVAYTKQPFLVRVNAAGQVAGSWAGQQPKGDDDARFYNGLALSPTGDVYLAGWVFDATLLFGNLPPVAGPTNTPRSTGFLVKISSANIPEWVLVGTLATPTAGNYFDDVKVSAAGHVYALGGMSTNPLTLGTQTVPNPNNDNAFVLRLTPEGTIRRSATGTLSPRGLALGPHEDLYIVTLVNAVRWGAVQLTAPAGAQQQVSVLRLDSTGRALQGWLASGPAIARQPRLAVDGLGQATVASWLYGTGTFTFGTRSATAPDLWGMFVARTSAPVLAVRAAQAVPGLALYPNPARQTVTVGLARAAPAQVQLFDMLGRLVRTQALPGPGPLDLRALPAGVYQVRVQQGPTQSYRHLTVMP</sequence>
<dbReference type="Proteomes" id="UP000284250">
    <property type="component" value="Unassembled WGS sequence"/>
</dbReference>
<dbReference type="Pfam" id="PF18962">
    <property type="entry name" value="Por_Secre_tail"/>
    <property type="match status" value="1"/>
</dbReference>
<evidence type="ECO:0000256" key="1">
    <source>
        <dbReference type="SAM" id="SignalP"/>
    </source>
</evidence>
<dbReference type="PANTHER" id="PTHR35580:SF1">
    <property type="entry name" value="PHYTASE-LIKE DOMAIN-CONTAINING PROTEIN"/>
    <property type="match status" value="1"/>
</dbReference>
<dbReference type="SUPFAM" id="SSF63829">
    <property type="entry name" value="Calcium-dependent phosphotriesterase"/>
    <property type="match status" value="2"/>
</dbReference>
<keyword evidence="4" id="KW-1185">Reference proteome</keyword>
<reference evidence="3 4" key="1">
    <citation type="submission" date="2019-01" db="EMBL/GenBank/DDBJ databases">
        <title>Hymenobacter humicola sp. nov., isolated from soils in Antarctica.</title>
        <authorList>
            <person name="Sedlacek I."/>
            <person name="Holochova P."/>
            <person name="Kralova S."/>
            <person name="Pantucek R."/>
            <person name="Stankova E."/>
            <person name="Vrbovska V."/>
            <person name="Kristofova L."/>
            <person name="Svec P."/>
            <person name="Busse H.-J."/>
        </authorList>
    </citation>
    <scope>NUCLEOTIDE SEQUENCE [LARGE SCALE GENOMIC DNA]</scope>
    <source>
        <strain evidence="3 4">CCM 8852</strain>
    </source>
</reference>